<dbReference type="Proteomes" id="UP000002051">
    <property type="component" value="Unassembled WGS sequence"/>
</dbReference>
<name>G7KUT6_MEDTR</name>
<gene>
    <name evidence="1" type="ordered locus">MTR_7g022590</name>
</gene>
<reference evidence="1 3" key="1">
    <citation type="journal article" date="2011" name="Nature">
        <title>The Medicago genome provides insight into the evolution of rhizobial symbioses.</title>
        <authorList>
            <person name="Young N.D."/>
            <person name="Debelle F."/>
            <person name="Oldroyd G.E."/>
            <person name="Geurts R."/>
            <person name="Cannon S.B."/>
            <person name="Udvardi M.K."/>
            <person name="Benedito V.A."/>
            <person name="Mayer K.F."/>
            <person name="Gouzy J."/>
            <person name="Schoof H."/>
            <person name="Van de Peer Y."/>
            <person name="Proost S."/>
            <person name="Cook D.R."/>
            <person name="Meyers B.C."/>
            <person name="Spannagl M."/>
            <person name="Cheung F."/>
            <person name="De Mita S."/>
            <person name="Krishnakumar V."/>
            <person name="Gundlach H."/>
            <person name="Zhou S."/>
            <person name="Mudge J."/>
            <person name="Bharti A.K."/>
            <person name="Murray J.D."/>
            <person name="Naoumkina M.A."/>
            <person name="Rosen B."/>
            <person name="Silverstein K.A."/>
            <person name="Tang H."/>
            <person name="Rombauts S."/>
            <person name="Zhao P.X."/>
            <person name="Zhou P."/>
            <person name="Barbe V."/>
            <person name="Bardou P."/>
            <person name="Bechner M."/>
            <person name="Bellec A."/>
            <person name="Berger A."/>
            <person name="Berges H."/>
            <person name="Bidwell S."/>
            <person name="Bisseling T."/>
            <person name="Choisne N."/>
            <person name="Couloux A."/>
            <person name="Denny R."/>
            <person name="Deshpande S."/>
            <person name="Dai X."/>
            <person name="Doyle J.J."/>
            <person name="Dudez A.M."/>
            <person name="Farmer A.D."/>
            <person name="Fouteau S."/>
            <person name="Franken C."/>
            <person name="Gibelin C."/>
            <person name="Gish J."/>
            <person name="Goldstein S."/>
            <person name="Gonzalez A.J."/>
            <person name="Green P.J."/>
            <person name="Hallab A."/>
            <person name="Hartog M."/>
            <person name="Hua A."/>
            <person name="Humphray S.J."/>
            <person name="Jeong D.H."/>
            <person name="Jing Y."/>
            <person name="Jocker A."/>
            <person name="Kenton S.M."/>
            <person name="Kim D.J."/>
            <person name="Klee K."/>
            <person name="Lai H."/>
            <person name="Lang C."/>
            <person name="Lin S."/>
            <person name="Macmil S.L."/>
            <person name="Magdelenat G."/>
            <person name="Matthews L."/>
            <person name="McCorrison J."/>
            <person name="Monaghan E.L."/>
            <person name="Mun J.H."/>
            <person name="Najar F.Z."/>
            <person name="Nicholson C."/>
            <person name="Noirot C."/>
            <person name="O'Bleness M."/>
            <person name="Paule C.R."/>
            <person name="Poulain J."/>
            <person name="Prion F."/>
            <person name="Qin B."/>
            <person name="Qu C."/>
            <person name="Retzel E.F."/>
            <person name="Riddle C."/>
            <person name="Sallet E."/>
            <person name="Samain S."/>
            <person name="Samson N."/>
            <person name="Sanders I."/>
            <person name="Saurat O."/>
            <person name="Scarpelli C."/>
            <person name="Schiex T."/>
            <person name="Segurens B."/>
            <person name="Severin A.J."/>
            <person name="Sherrier D.J."/>
            <person name="Shi R."/>
            <person name="Sims S."/>
            <person name="Singer S.R."/>
            <person name="Sinharoy S."/>
            <person name="Sterck L."/>
            <person name="Viollet A."/>
            <person name="Wang B.B."/>
            <person name="Wang K."/>
            <person name="Wang M."/>
            <person name="Wang X."/>
            <person name="Warfsmann J."/>
            <person name="Weissenbach J."/>
            <person name="White D.D."/>
            <person name="White J.D."/>
            <person name="Wiley G.B."/>
            <person name="Wincker P."/>
            <person name="Xing Y."/>
            <person name="Yang L."/>
            <person name="Yao Z."/>
            <person name="Ying F."/>
            <person name="Zhai J."/>
            <person name="Zhou L."/>
            <person name="Zuber A."/>
            <person name="Denarie J."/>
            <person name="Dixon R.A."/>
            <person name="May G.D."/>
            <person name="Schwartz D.C."/>
            <person name="Rogers J."/>
            <person name="Quetier F."/>
            <person name="Town C.D."/>
            <person name="Roe B.A."/>
        </authorList>
    </citation>
    <scope>NUCLEOTIDE SEQUENCE [LARGE SCALE GENOMIC DNA]</scope>
    <source>
        <strain evidence="1">A17</strain>
        <strain evidence="2 3">cv. Jemalong A17</strain>
    </source>
</reference>
<accession>G7KUT6</accession>
<protein>
    <submittedName>
        <fullName evidence="1 2">Uncharacterized protein</fullName>
    </submittedName>
</protein>
<proteinExistence type="predicted"/>
<organism evidence="1 3">
    <name type="scientific">Medicago truncatula</name>
    <name type="common">Barrel medic</name>
    <name type="synonym">Medicago tribuloides</name>
    <dbReference type="NCBI Taxonomy" id="3880"/>
    <lineage>
        <taxon>Eukaryota</taxon>
        <taxon>Viridiplantae</taxon>
        <taxon>Streptophyta</taxon>
        <taxon>Embryophyta</taxon>
        <taxon>Tracheophyta</taxon>
        <taxon>Spermatophyta</taxon>
        <taxon>Magnoliopsida</taxon>
        <taxon>eudicotyledons</taxon>
        <taxon>Gunneridae</taxon>
        <taxon>Pentapetalae</taxon>
        <taxon>rosids</taxon>
        <taxon>fabids</taxon>
        <taxon>Fabales</taxon>
        <taxon>Fabaceae</taxon>
        <taxon>Papilionoideae</taxon>
        <taxon>50 kb inversion clade</taxon>
        <taxon>NPAAA clade</taxon>
        <taxon>Hologalegina</taxon>
        <taxon>IRL clade</taxon>
        <taxon>Trifolieae</taxon>
        <taxon>Medicago</taxon>
    </lineage>
</organism>
<sequence>MDPHYRLDDMDCRVVVGSCNGLVYLVGQSVALKNYSMWVHFRNPATRAISA</sequence>
<dbReference type="PaxDb" id="3880-AES77983"/>
<dbReference type="AlphaFoldDB" id="G7KUT6"/>
<reference evidence="2" key="3">
    <citation type="submission" date="2015-04" db="UniProtKB">
        <authorList>
            <consortium name="EnsemblPlants"/>
        </authorList>
    </citation>
    <scope>IDENTIFICATION</scope>
    <source>
        <strain evidence="2">cv. Jemalong A17</strain>
    </source>
</reference>
<dbReference type="EMBL" id="CM001223">
    <property type="protein sequence ID" value="AES77983.1"/>
    <property type="molecule type" value="Genomic_DNA"/>
</dbReference>
<dbReference type="EnsemblPlants" id="AES77983">
    <property type="protein sequence ID" value="AES77983"/>
    <property type="gene ID" value="MTR_7g022590"/>
</dbReference>
<evidence type="ECO:0000313" key="3">
    <source>
        <dbReference type="Proteomes" id="UP000002051"/>
    </source>
</evidence>
<dbReference type="HOGENOM" id="CLU_3109461_0_0_1"/>
<evidence type="ECO:0000313" key="2">
    <source>
        <dbReference type="EnsemblPlants" id="AES77983"/>
    </source>
</evidence>
<reference evidence="1 3" key="2">
    <citation type="journal article" date="2014" name="BMC Genomics">
        <title>An improved genome release (version Mt4.0) for the model legume Medicago truncatula.</title>
        <authorList>
            <person name="Tang H."/>
            <person name="Krishnakumar V."/>
            <person name="Bidwell S."/>
            <person name="Rosen B."/>
            <person name="Chan A."/>
            <person name="Zhou S."/>
            <person name="Gentzbittel L."/>
            <person name="Childs K.L."/>
            <person name="Yandell M."/>
            <person name="Gundlach H."/>
            <person name="Mayer K.F."/>
            <person name="Schwartz D.C."/>
            <person name="Town C.D."/>
        </authorList>
    </citation>
    <scope>GENOME REANNOTATION</scope>
    <source>
        <strain evidence="2 3">cv. Jemalong A17</strain>
    </source>
</reference>
<keyword evidence="3" id="KW-1185">Reference proteome</keyword>
<evidence type="ECO:0000313" key="1">
    <source>
        <dbReference type="EMBL" id="AES77983.1"/>
    </source>
</evidence>